<accession>A0ABR2NSX2</accession>
<protein>
    <submittedName>
        <fullName evidence="2">Uncharacterized protein</fullName>
    </submittedName>
</protein>
<reference evidence="2 3" key="1">
    <citation type="journal article" date="2024" name="G3 (Bethesda)">
        <title>Genome assembly of Hibiscus sabdariffa L. provides insights into metabolisms of medicinal natural products.</title>
        <authorList>
            <person name="Kim T."/>
        </authorList>
    </citation>
    <scope>NUCLEOTIDE SEQUENCE [LARGE SCALE GENOMIC DNA]</scope>
    <source>
        <strain evidence="2">TK-2024</strain>
        <tissue evidence="2">Old leaves</tissue>
    </source>
</reference>
<evidence type="ECO:0000313" key="3">
    <source>
        <dbReference type="Proteomes" id="UP001396334"/>
    </source>
</evidence>
<evidence type="ECO:0000313" key="2">
    <source>
        <dbReference type="EMBL" id="KAK8979186.1"/>
    </source>
</evidence>
<sequence length="95" mass="10137">MLVHSVIPLHRCELFLKGLSRQQAMDTLVLHLEVNGDLHAPSATVTPQEVLPQVSPHVTVIDVGQMSPAVPADATCQANSQESSTDVLDARSSEA</sequence>
<dbReference type="EMBL" id="JBBPBN010000103">
    <property type="protein sequence ID" value="KAK8979186.1"/>
    <property type="molecule type" value="Genomic_DNA"/>
</dbReference>
<proteinExistence type="predicted"/>
<name>A0ABR2NSX2_9ROSI</name>
<keyword evidence="3" id="KW-1185">Reference proteome</keyword>
<feature type="compositionally biased region" description="Polar residues" evidence="1">
    <location>
        <begin position="76"/>
        <end position="86"/>
    </location>
</feature>
<organism evidence="2 3">
    <name type="scientific">Hibiscus sabdariffa</name>
    <name type="common">roselle</name>
    <dbReference type="NCBI Taxonomy" id="183260"/>
    <lineage>
        <taxon>Eukaryota</taxon>
        <taxon>Viridiplantae</taxon>
        <taxon>Streptophyta</taxon>
        <taxon>Embryophyta</taxon>
        <taxon>Tracheophyta</taxon>
        <taxon>Spermatophyta</taxon>
        <taxon>Magnoliopsida</taxon>
        <taxon>eudicotyledons</taxon>
        <taxon>Gunneridae</taxon>
        <taxon>Pentapetalae</taxon>
        <taxon>rosids</taxon>
        <taxon>malvids</taxon>
        <taxon>Malvales</taxon>
        <taxon>Malvaceae</taxon>
        <taxon>Malvoideae</taxon>
        <taxon>Hibiscus</taxon>
    </lineage>
</organism>
<dbReference type="Proteomes" id="UP001396334">
    <property type="component" value="Unassembled WGS sequence"/>
</dbReference>
<comment type="caution">
    <text evidence="2">The sequence shown here is derived from an EMBL/GenBank/DDBJ whole genome shotgun (WGS) entry which is preliminary data.</text>
</comment>
<gene>
    <name evidence="2" type="ORF">V6N11_009395</name>
</gene>
<feature type="region of interest" description="Disordered" evidence="1">
    <location>
        <begin position="74"/>
        <end position="95"/>
    </location>
</feature>
<evidence type="ECO:0000256" key="1">
    <source>
        <dbReference type="SAM" id="MobiDB-lite"/>
    </source>
</evidence>